<gene>
    <name evidence="3" type="primary">spoIIIAG</name>
    <name evidence="3" type="ORF">ACFQ2J_05760</name>
</gene>
<evidence type="ECO:0000313" key="4">
    <source>
        <dbReference type="Proteomes" id="UP001596990"/>
    </source>
</evidence>
<protein>
    <submittedName>
        <fullName evidence="3">Stage III sporulation protein AG</fullName>
    </submittedName>
</protein>
<dbReference type="InterPro" id="IPR014195">
    <property type="entry name" value="Spore_III_AG"/>
</dbReference>
<evidence type="ECO:0000256" key="2">
    <source>
        <dbReference type="SAM" id="Phobius"/>
    </source>
</evidence>
<evidence type="ECO:0000313" key="3">
    <source>
        <dbReference type="EMBL" id="MFD1018706.1"/>
    </source>
</evidence>
<dbReference type="NCBIfam" id="TIGR02830">
    <property type="entry name" value="spore_III_AG"/>
    <property type="match status" value="1"/>
</dbReference>
<dbReference type="EMBL" id="JBHTKL010000001">
    <property type="protein sequence ID" value="MFD1018706.1"/>
    <property type="molecule type" value="Genomic_DNA"/>
</dbReference>
<dbReference type="Proteomes" id="UP001596990">
    <property type="component" value="Unassembled WGS sequence"/>
</dbReference>
<feature type="compositionally biased region" description="Basic and acidic residues" evidence="1">
    <location>
        <begin position="48"/>
        <end position="57"/>
    </location>
</feature>
<sequence>MGKWSDLFSSLKNEEGSKLNKKGYVVLVGLIGLLLLLVGNIFQGDPSSGEKVEHGAGQEESSNIPASKTISGENIGELEGHYEKQLTALLENIKGVSDVELMINLEATKEKVYDKNLIIGQQTTNEEDQNGGERSIEDFSREQQIVLIRQGDQELPLLIQTKKPNVKGVLVVAKGVDHMQVKQWVVEAVSRVLDVPSHRVSVMPKKG</sequence>
<dbReference type="RefSeq" id="WP_386057413.1">
    <property type="nucleotide sequence ID" value="NZ_JBHTKL010000001.1"/>
</dbReference>
<feature type="region of interest" description="Disordered" evidence="1">
    <location>
        <begin position="47"/>
        <end position="69"/>
    </location>
</feature>
<keyword evidence="2" id="KW-1133">Transmembrane helix</keyword>
<accession>A0ABW3KXV3</accession>
<name>A0ABW3KXV3_9BACI</name>
<proteinExistence type="predicted"/>
<keyword evidence="2" id="KW-0812">Transmembrane</keyword>
<reference evidence="4" key="1">
    <citation type="journal article" date="2019" name="Int. J. Syst. Evol. Microbiol.">
        <title>The Global Catalogue of Microorganisms (GCM) 10K type strain sequencing project: providing services to taxonomists for standard genome sequencing and annotation.</title>
        <authorList>
            <consortium name="The Broad Institute Genomics Platform"/>
            <consortium name="The Broad Institute Genome Sequencing Center for Infectious Disease"/>
            <person name="Wu L."/>
            <person name="Ma J."/>
        </authorList>
    </citation>
    <scope>NUCLEOTIDE SEQUENCE [LARGE SCALE GENOMIC DNA]</scope>
    <source>
        <strain evidence="4">CCUG 56607</strain>
    </source>
</reference>
<evidence type="ECO:0000256" key="1">
    <source>
        <dbReference type="SAM" id="MobiDB-lite"/>
    </source>
</evidence>
<comment type="caution">
    <text evidence="3">The sequence shown here is derived from an EMBL/GenBank/DDBJ whole genome shotgun (WGS) entry which is preliminary data.</text>
</comment>
<keyword evidence="2" id="KW-0472">Membrane</keyword>
<feature type="compositionally biased region" description="Polar residues" evidence="1">
    <location>
        <begin position="59"/>
        <end position="69"/>
    </location>
</feature>
<keyword evidence="4" id="KW-1185">Reference proteome</keyword>
<organism evidence="3 4">
    <name type="scientific">Thalassobacillus hwangdonensis</name>
    <dbReference type="NCBI Taxonomy" id="546108"/>
    <lineage>
        <taxon>Bacteria</taxon>
        <taxon>Bacillati</taxon>
        <taxon>Bacillota</taxon>
        <taxon>Bacilli</taxon>
        <taxon>Bacillales</taxon>
        <taxon>Bacillaceae</taxon>
        <taxon>Thalassobacillus</taxon>
    </lineage>
</organism>
<feature type="transmembrane region" description="Helical" evidence="2">
    <location>
        <begin position="23"/>
        <end position="42"/>
    </location>
</feature>